<dbReference type="RefSeq" id="WP_092339543.1">
    <property type="nucleotide sequence ID" value="NZ_FNIB01000003.1"/>
</dbReference>
<dbReference type="InterPro" id="IPR002657">
    <property type="entry name" value="BilAc:Na_symport/Acr3"/>
</dbReference>
<evidence type="ECO:0000313" key="8">
    <source>
        <dbReference type="EMBL" id="TFB78447.1"/>
    </source>
</evidence>
<evidence type="ECO:0000256" key="2">
    <source>
        <dbReference type="ARBA" id="ARBA00022692"/>
    </source>
</evidence>
<evidence type="ECO:0000256" key="3">
    <source>
        <dbReference type="ARBA" id="ARBA00022989"/>
    </source>
</evidence>
<feature type="transmembrane region" description="Helical" evidence="6">
    <location>
        <begin position="221"/>
        <end position="244"/>
    </location>
</feature>
<dbReference type="PANTHER" id="PTHR10361">
    <property type="entry name" value="SODIUM-BILE ACID COTRANSPORTER"/>
    <property type="match status" value="1"/>
</dbReference>
<feature type="transmembrane region" description="Helical" evidence="6">
    <location>
        <begin position="35"/>
        <end position="55"/>
    </location>
</feature>
<feature type="region of interest" description="Disordered" evidence="5">
    <location>
        <begin position="330"/>
        <end position="351"/>
    </location>
</feature>
<evidence type="ECO:0000256" key="1">
    <source>
        <dbReference type="ARBA" id="ARBA00004141"/>
    </source>
</evidence>
<dbReference type="InterPro" id="IPR038770">
    <property type="entry name" value="Na+/solute_symporter_sf"/>
</dbReference>
<evidence type="ECO:0000256" key="6">
    <source>
        <dbReference type="SAM" id="Phobius"/>
    </source>
</evidence>
<feature type="compositionally biased region" description="Polar residues" evidence="5">
    <location>
        <begin position="342"/>
        <end position="351"/>
    </location>
</feature>
<accession>A0A4R8V9E0</accession>
<gene>
    <name evidence="8" type="ORF">E3O21_06090</name>
    <name evidence="7" type="ORF">SAMN05216368_10327</name>
</gene>
<evidence type="ECO:0000313" key="7">
    <source>
        <dbReference type="EMBL" id="SDM94365.1"/>
    </source>
</evidence>
<dbReference type="InterPro" id="IPR004710">
    <property type="entry name" value="Bilac:Na_transpt"/>
</dbReference>
<dbReference type="EMBL" id="SOFD01000016">
    <property type="protein sequence ID" value="TFB78447.1"/>
    <property type="molecule type" value="Genomic_DNA"/>
</dbReference>
<dbReference type="Proteomes" id="UP000298252">
    <property type="component" value="Unassembled WGS sequence"/>
</dbReference>
<dbReference type="Pfam" id="PF01758">
    <property type="entry name" value="SBF"/>
    <property type="match status" value="1"/>
</dbReference>
<protein>
    <submittedName>
        <fullName evidence="7">Bile acid:Na+ symporter, BASS family</fullName>
    </submittedName>
    <submittedName>
        <fullName evidence="8">Bile acid:sodium symporter family protein</fullName>
    </submittedName>
</protein>
<proteinExistence type="predicted"/>
<feature type="transmembrane region" description="Helical" evidence="6">
    <location>
        <begin position="192"/>
        <end position="215"/>
    </location>
</feature>
<dbReference type="Gene3D" id="1.20.1530.20">
    <property type="match status" value="1"/>
</dbReference>
<dbReference type="Proteomes" id="UP000199639">
    <property type="component" value="Unassembled WGS sequence"/>
</dbReference>
<dbReference type="EMBL" id="FNIB01000003">
    <property type="protein sequence ID" value="SDM94365.1"/>
    <property type="molecule type" value="Genomic_DNA"/>
</dbReference>
<keyword evidence="10" id="KW-1185">Reference proteome</keyword>
<keyword evidence="2 6" id="KW-0812">Transmembrane</keyword>
<sequence>MDRIRTVSAFVGRWFAVIVLAAGALALAVPDAFSGLTVAIPWLLAVIMLGMGMTLRPVDFAIIARRPWALLLGVAAQFFVMPLIGFGIAVALGLSPMLTAGMILVGSVPGGTASNVMVYLSKGDTALSVAMTSVSTLLAPVLTPLLVLVLVGESLPVNAGALFVSIVQIVLVPVVLGLVLRMIVPRLVERFLDVLPLLSVAGITVVVAAVIAASASTLLSIGVLVVVAVILHNSLGLTLGYYIGRLFGLPVASRRALSFEVGMQNSGLAAALAVAHFNPVAALPAAIFSVWHNVSGSVLASYWARKDLPSDEISESLPVTARASGSTVNLADFRPSPPGLSISKSVTPPGL</sequence>
<organism evidence="7 9">
    <name type="scientific">Cryobacterium flavum</name>
    <dbReference type="NCBI Taxonomy" id="1424659"/>
    <lineage>
        <taxon>Bacteria</taxon>
        <taxon>Bacillati</taxon>
        <taxon>Actinomycetota</taxon>
        <taxon>Actinomycetes</taxon>
        <taxon>Micrococcales</taxon>
        <taxon>Microbacteriaceae</taxon>
        <taxon>Cryobacterium</taxon>
    </lineage>
</organism>
<reference evidence="7 9" key="1">
    <citation type="submission" date="2016-10" db="EMBL/GenBank/DDBJ databases">
        <authorList>
            <person name="Varghese N."/>
            <person name="Submissions S."/>
        </authorList>
    </citation>
    <scope>NUCLEOTIDE SEQUENCE [LARGE SCALE GENOMIC DNA]</scope>
    <source>
        <strain evidence="7 9">CGMCC 1.11215</strain>
    </source>
</reference>
<feature type="transmembrane region" description="Helical" evidence="6">
    <location>
        <begin position="7"/>
        <end position="29"/>
    </location>
</feature>
<feature type="transmembrane region" description="Helical" evidence="6">
    <location>
        <begin position="98"/>
        <end position="120"/>
    </location>
</feature>
<evidence type="ECO:0000313" key="10">
    <source>
        <dbReference type="Proteomes" id="UP000298252"/>
    </source>
</evidence>
<dbReference type="PANTHER" id="PTHR10361:SF28">
    <property type="entry name" value="P3 PROTEIN-RELATED"/>
    <property type="match status" value="1"/>
</dbReference>
<dbReference type="GO" id="GO:0016020">
    <property type="term" value="C:membrane"/>
    <property type="evidence" value="ECO:0007669"/>
    <property type="project" value="UniProtKB-SubCell"/>
</dbReference>
<keyword evidence="4 6" id="KW-0472">Membrane</keyword>
<dbReference type="AlphaFoldDB" id="A0A4R8V9E0"/>
<evidence type="ECO:0000313" key="9">
    <source>
        <dbReference type="Proteomes" id="UP000199639"/>
    </source>
</evidence>
<comment type="subcellular location">
    <subcellularLocation>
        <location evidence="1">Membrane</location>
        <topology evidence="1">Multi-pass membrane protein</topology>
    </subcellularLocation>
</comment>
<evidence type="ECO:0000256" key="4">
    <source>
        <dbReference type="ARBA" id="ARBA00023136"/>
    </source>
</evidence>
<evidence type="ECO:0000256" key="5">
    <source>
        <dbReference type="SAM" id="MobiDB-lite"/>
    </source>
</evidence>
<feature type="transmembrane region" description="Helical" evidence="6">
    <location>
        <begin position="127"/>
        <end position="151"/>
    </location>
</feature>
<feature type="transmembrane region" description="Helical" evidence="6">
    <location>
        <begin position="157"/>
        <end position="180"/>
    </location>
</feature>
<reference evidence="8 10" key="2">
    <citation type="submission" date="2019-03" db="EMBL/GenBank/DDBJ databases">
        <title>Genomics of glacier-inhabiting Cryobacterium strains.</title>
        <authorList>
            <person name="Liu Q."/>
            <person name="Xin Y.-H."/>
        </authorList>
    </citation>
    <scope>NUCLEOTIDE SEQUENCE [LARGE SCALE GENOMIC DNA]</scope>
    <source>
        <strain evidence="8 10">Hh8</strain>
    </source>
</reference>
<keyword evidence="3 6" id="KW-1133">Transmembrane helix</keyword>
<name>A0A4R8V9E0_9MICO</name>
<feature type="transmembrane region" description="Helical" evidence="6">
    <location>
        <begin position="67"/>
        <end position="92"/>
    </location>
</feature>